<keyword evidence="2" id="KW-1185">Reference proteome</keyword>
<dbReference type="Proteomes" id="UP000238634">
    <property type="component" value="Unassembled WGS sequence"/>
</dbReference>
<accession>A0A2T1DL63</accession>
<organism evidence="1 2">
    <name type="scientific">Phormidesmis priestleyi ULC007</name>
    <dbReference type="NCBI Taxonomy" id="1920490"/>
    <lineage>
        <taxon>Bacteria</taxon>
        <taxon>Bacillati</taxon>
        <taxon>Cyanobacteriota</taxon>
        <taxon>Cyanophyceae</taxon>
        <taxon>Leptolyngbyales</taxon>
        <taxon>Leptolyngbyaceae</taxon>
        <taxon>Phormidesmis</taxon>
    </lineage>
</organism>
<keyword evidence="1" id="KW-0418">Kinase</keyword>
<dbReference type="GO" id="GO:0016301">
    <property type="term" value="F:kinase activity"/>
    <property type="evidence" value="ECO:0007669"/>
    <property type="project" value="UniProtKB-KW"/>
</dbReference>
<keyword evidence="1" id="KW-0808">Transferase</keyword>
<evidence type="ECO:0000313" key="2">
    <source>
        <dbReference type="Proteomes" id="UP000238634"/>
    </source>
</evidence>
<name>A0A2T1DL63_9CYAN</name>
<dbReference type="STRING" id="1920490.GCA_001895925_02195"/>
<dbReference type="OrthoDB" id="460412at2"/>
<dbReference type="AlphaFoldDB" id="A0A2T1DL63"/>
<evidence type="ECO:0000313" key="1">
    <source>
        <dbReference type="EMBL" id="PSB21195.1"/>
    </source>
</evidence>
<reference evidence="1 2" key="1">
    <citation type="submission" date="2018-02" db="EMBL/GenBank/DDBJ databases">
        <authorList>
            <person name="Cohen D.B."/>
            <person name="Kent A.D."/>
        </authorList>
    </citation>
    <scope>NUCLEOTIDE SEQUENCE [LARGE SCALE GENOMIC DNA]</scope>
    <source>
        <strain evidence="1 2">ULC007</strain>
    </source>
</reference>
<proteinExistence type="predicted"/>
<dbReference type="EMBL" id="PVWG01000003">
    <property type="protein sequence ID" value="PSB21195.1"/>
    <property type="molecule type" value="Genomic_DNA"/>
</dbReference>
<sequence length="133" mass="14918">MATPCHIIVEGNPAIVYASRGGTPNKVLPTLERFLDKFWQERDLSGEASDTPECLLAQIVVRFGYEICEDDFSNLKVGVNYDPTAEYLYLIASDRSVIVWETGDDYHKDPTLGLQACQPWISTEWAIESSVSK</sequence>
<reference evidence="1 2" key="2">
    <citation type="submission" date="2018-03" db="EMBL/GenBank/DDBJ databases">
        <title>The ancient ancestry and fast evolution of plastids.</title>
        <authorList>
            <person name="Moore K.R."/>
            <person name="Magnabosco C."/>
            <person name="Momper L."/>
            <person name="Gold D.A."/>
            <person name="Bosak T."/>
            <person name="Fournier G.P."/>
        </authorList>
    </citation>
    <scope>NUCLEOTIDE SEQUENCE [LARGE SCALE GENOMIC DNA]</scope>
    <source>
        <strain evidence="1 2">ULC007</strain>
    </source>
</reference>
<dbReference type="RefSeq" id="WP_073069850.1">
    <property type="nucleotide sequence ID" value="NZ_MPPI01000004.1"/>
</dbReference>
<gene>
    <name evidence="1" type="ORF">C7B65_04480</name>
</gene>
<comment type="caution">
    <text evidence="1">The sequence shown here is derived from an EMBL/GenBank/DDBJ whole genome shotgun (WGS) entry which is preliminary data.</text>
</comment>
<protein>
    <submittedName>
        <fullName evidence="1">Histidine kinase</fullName>
    </submittedName>
</protein>